<dbReference type="GO" id="GO:0005615">
    <property type="term" value="C:extracellular space"/>
    <property type="evidence" value="ECO:0007669"/>
    <property type="project" value="TreeGrafter"/>
</dbReference>
<gene>
    <name evidence="1" type="ORF">MSPICULIGERA_LOCUS15465</name>
</gene>
<dbReference type="AlphaFoldDB" id="A0AA36G2J6"/>
<dbReference type="InterPro" id="IPR004245">
    <property type="entry name" value="DUF229"/>
</dbReference>
<sequence length="214" mass="24129">MELKNPFLMLTVPERLRANKELIENLKVNAQHLITHFDLHATLLHILEDPENFVAKPVVDPNNATSILRPLGPAENRSCRDIPVPASYCLCEFDKEPLSPDNYREMADYAVREINRKLADERLAGVCANLTLGSVISVEAYTPEMVTKLYEITFDVHQNRARFRATIRGDVMVPSTFELTGGVDRINEYGKTADCIADQKPQMSPYCYCTGAKL</sequence>
<feature type="non-terminal residue" evidence="1">
    <location>
        <position position="214"/>
    </location>
</feature>
<dbReference type="PANTHER" id="PTHR10974">
    <property type="entry name" value="FI08016P-RELATED"/>
    <property type="match status" value="1"/>
</dbReference>
<keyword evidence="2" id="KW-1185">Reference proteome</keyword>
<dbReference type="PANTHER" id="PTHR10974:SF75">
    <property type="entry name" value="SULFATASE DOMAIN-CONTAINING PROTEIN"/>
    <property type="match status" value="1"/>
</dbReference>
<dbReference type="EMBL" id="CATQJA010002648">
    <property type="protein sequence ID" value="CAJ0577187.1"/>
    <property type="molecule type" value="Genomic_DNA"/>
</dbReference>
<protein>
    <submittedName>
        <fullName evidence="1">Uncharacterized protein</fullName>
    </submittedName>
</protein>
<organism evidence="1 2">
    <name type="scientific">Mesorhabditis spiculigera</name>
    <dbReference type="NCBI Taxonomy" id="96644"/>
    <lineage>
        <taxon>Eukaryota</taxon>
        <taxon>Metazoa</taxon>
        <taxon>Ecdysozoa</taxon>
        <taxon>Nematoda</taxon>
        <taxon>Chromadorea</taxon>
        <taxon>Rhabditida</taxon>
        <taxon>Rhabditina</taxon>
        <taxon>Rhabditomorpha</taxon>
        <taxon>Rhabditoidea</taxon>
        <taxon>Rhabditidae</taxon>
        <taxon>Mesorhabditinae</taxon>
        <taxon>Mesorhabditis</taxon>
    </lineage>
</organism>
<evidence type="ECO:0000313" key="1">
    <source>
        <dbReference type="EMBL" id="CAJ0577187.1"/>
    </source>
</evidence>
<proteinExistence type="predicted"/>
<dbReference type="Pfam" id="PF02995">
    <property type="entry name" value="DUF229"/>
    <property type="match status" value="1"/>
</dbReference>
<comment type="caution">
    <text evidence="1">The sequence shown here is derived from an EMBL/GenBank/DDBJ whole genome shotgun (WGS) entry which is preliminary data.</text>
</comment>
<accession>A0AA36G2J6</accession>
<reference evidence="1" key="1">
    <citation type="submission" date="2023-06" db="EMBL/GenBank/DDBJ databases">
        <authorList>
            <person name="Delattre M."/>
        </authorList>
    </citation>
    <scope>NUCLEOTIDE SEQUENCE</scope>
    <source>
        <strain evidence="1">AF72</strain>
    </source>
</reference>
<name>A0AA36G2J6_9BILA</name>
<evidence type="ECO:0000313" key="2">
    <source>
        <dbReference type="Proteomes" id="UP001177023"/>
    </source>
</evidence>
<dbReference type="Proteomes" id="UP001177023">
    <property type="component" value="Unassembled WGS sequence"/>
</dbReference>